<evidence type="ECO:0000313" key="2">
    <source>
        <dbReference type="EMBL" id="TQL66036.1"/>
    </source>
</evidence>
<protein>
    <submittedName>
        <fullName evidence="2">Putative acetyltransferase</fullName>
    </submittedName>
</protein>
<keyword evidence="3" id="KW-1185">Reference proteome</keyword>
<dbReference type="Proteomes" id="UP000319746">
    <property type="component" value="Unassembled WGS sequence"/>
</dbReference>
<comment type="caution">
    <text evidence="2">The sequence shown here is derived from an EMBL/GenBank/DDBJ whole genome shotgun (WGS) entry which is preliminary data.</text>
</comment>
<evidence type="ECO:0000313" key="3">
    <source>
        <dbReference type="Proteomes" id="UP000319746"/>
    </source>
</evidence>
<reference evidence="2 3" key="1">
    <citation type="submission" date="2019-06" db="EMBL/GenBank/DDBJ databases">
        <title>Sequencing the genomes of 1000 actinobacteria strains.</title>
        <authorList>
            <person name="Klenk H.-P."/>
        </authorList>
    </citation>
    <scope>NUCLEOTIDE SEQUENCE [LARGE SCALE GENOMIC DNA]</scope>
    <source>
        <strain evidence="2 3">DSM 24083</strain>
    </source>
</reference>
<dbReference type="Pfam" id="PF13673">
    <property type="entry name" value="Acetyltransf_10"/>
    <property type="match status" value="1"/>
</dbReference>
<dbReference type="RefSeq" id="WP_141868145.1">
    <property type="nucleotide sequence ID" value="NZ_BAABAN010000017.1"/>
</dbReference>
<sequence>MNTASADYTPEQIVAWARPERTDISAWDQSMRRRSSYVAVVDEQVAGFSDVSEEGYINLMYVAPGFTRRGVGRELITFLEYRARSYAARRLTANVSITAQAFFEAYGFQVEAEQHPVINGVDLTKFRMTKELSTRT</sequence>
<dbReference type="PROSITE" id="PS51186">
    <property type="entry name" value="GNAT"/>
    <property type="match status" value="1"/>
</dbReference>
<keyword evidence="2" id="KW-0808">Transferase</keyword>
<name>A0A543A0M7_9MICC</name>
<dbReference type="EMBL" id="VFOU01000004">
    <property type="protein sequence ID" value="TQL66036.1"/>
    <property type="molecule type" value="Genomic_DNA"/>
</dbReference>
<dbReference type="InterPro" id="IPR000182">
    <property type="entry name" value="GNAT_dom"/>
</dbReference>
<dbReference type="PANTHER" id="PTHR43451:SF1">
    <property type="entry name" value="ACETYLTRANSFERASE"/>
    <property type="match status" value="1"/>
</dbReference>
<accession>A0A543A0M7</accession>
<dbReference type="InterPro" id="IPR052564">
    <property type="entry name" value="N-acetyltrans/Recomb-assoc"/>
</dbReference>
<dbReference type="SUPFAM" id="SSF55729">
    <property type="entry name" value="Acyl-CoA N-acyltransferases (Nat)"/>
    <property type="match status" value="1"/>
</dbReference>
<dbReference type="CDD" id="cd04301">
    <property type="entry name" value="NAT_SF"/>
    <property type="match status" value="1"/>
</dbReference>
<proteinExistence type="predicted"/>
<dbReference type="Gene3D" id="3.40.630.30">
    <property type="match status" value="1"/>
</dbReference>
<evidence type="ECO:0000259" key="1">
    <source>
        <dbReference type="PROSITE" id="PS51186"/>
    </source>
</evidence>
<gene>
    <name evidence="2" type="ORF">FB556_2515</name>
</gene>
<dbReference type="AlphaFoldDB" id="A0A543A0M7"/>
<dbReference type="GO" id="GO:0016747">
    <property type="term" value="F:acyltransferase activity, transferring groups other than amino-acyl groups"/>
    <property type="evidence" value="ECO:0007669"/>
    <property type="project" value="InterPro"/>
</dbReference>
<dbReference type="PANTHER" id="PTHR43451">
    <property type="entry name" value="ACETYLTRANSFERASE (GNAT) FAMILY PROTEIN"/>
    <property type="match status" value="1"/>
</dbReference>
<feature type="domain" description="N-acetyltransferase" evidence="1">
    <location>
        <begin position="1"/>
        <end position="133"/>
    </location>
</feature>
<dbReference type="InterPro" id="IPR016181">
    <property type="entry name" value="Acyl_CoA_acyltransferase"/>
</dbReference>
<dbReference type="OrthoDB" id="9812192at2"/>
<organism evidence="2 3">
    <name type="scientific">Enteractinococcus coprophilus</name>
    <dbReference type="NCBI Taxonomy" id="1027633"/>
    <lineage>
        <taxon>Bacteria</taxon>
        <taxon>Bacillati</taxon>
        <taxon>Actinomycetota</taxon>
        <taxon>Actinomycetes</taxon>
        <taxon>Micrococcales</taxon>
        <taxon>Micrococcaceae</taxon>
    </lineage>
</organism>